<dbReference type="PANTHER" id="PTHR46586">
    <property type="entry name" value="ANKYRIN REPEAT-CONTAINING PROTEIN"/>
    <property type="match status" value="1"/>
</dbReference>
<proteinExistence type="predicted"/>
<dbReference type="Gene3D" id="1.25.40.20">
    <property type="entry name" value="Ankyrin repeat-containing domain"/>
    <property type="match status" value="4"/>
</dbReference>
<dbReference type="InterPro" id="IPR052050">
    <property type="entry name" value="SecEffector_AnkRepeat"/>
</dbReference>
<evidence type="ECO:0000313" key="2">
    <source>
        <dbReference type="Proteomes" id="UP000441208"/>
    </source>
</evidence>
<dbReference type="InterPro" id="IPR002110">
    <property type="entry name" value="Ankyrin_rpt"/>
</dbReference>
<name>A0A6A3Q129_9STRA</name>
<dbReference type="SMART" id="SM00248">
    <property type="entry name" value="ANK"/>
    <property type="match status" value="7"/>
</dbReference>
<gene>
    <name evidence="1" type="ORF">PF007_g28397</name>
</gene>
<sequence>MQCIDDYLTGSLSHKVLTAACEAGISEHTLEYIFGKTAPKWKKTVKAAVRGGHMHVIHWMTGRQDGRGPWKADLDYMLQLAATHGHLDVVKWFFERGIDSHTLRKIGEDSKGYIDKYWLYRHCTADALRSATEHGHFEVVKWIYGLRTHTCSSECSAMSHAVANGHLVIVQWLHSVKNDECYVYSMNAAAKNGHLEVLQWLDANHLFKCTRVAMEGAAENGHLEVVKWLHRAHHECCSHKAMGLAASNSHLQVVEWLYENVYRKCHHNDADMPLYTTQAAGRGHLNVLKWTHEHFPDSFRSNAMDAAARNGHVDVITWLHENRNEGFSDIVYTRHCAAHNGHLEVLKWLYTHYPIEFELQLSDTTDRAAGNGHLEIVRWLQENHPEGCTDRAVYLAASGGHLDILLYLLEHKTEEVSSNTMSDVQEIQVLCHFGPDVRGTRRSNRATSDQLKMLQTRFEQRPAFVQYCLRRLADFACTRGNIEILEWVNQFGIELQSTEPIRKAVSRGDVKMLQWFSENGFEITDPNLLEVAVEYNQLEVARWLSEHGYAVNSLEMAKIAGKTTAYRQCGGWFNMDHRSTC</sequence>
<dbReference type="Pfam" id="PF13637">
    <property type="entry name" value="Ank_4"/>
    <property type="match status" value="1"/>
</dbReference>
<dbReference type="AlphaFoldDB" id="A0A6A3Q129"/>
<organism evidence="1 2">
    <name type="scientific">Phytophthora fragariae</name>
    <dbReference type="NCBI Taxonomy" id="53985"/>
    <lineage>
        <taxon>Eukaryota</taxon>
        <taxon>Sar</taxon>
        <taxon>Stramenopiles</taxon>
        <taxon>Oomycota</taxon>
        <taxon>Peronosporomycetes</taxon>
        <taxon>Peronosporales</taxon>
        <taxon>Peronosporaceae</taxon>
        <taxon>Phytophthora</taxon>
    </lineage>
</organism>
<accession>A0A6A3Q129</accession>
<protein>
    <submittedName>
        <fullName evidence="1">Uncharacterized protein</fullName>
    </submittedName>
</protein>
<dbReference type="SUPFAM" id="SSF140860">
    <property type="entry name" value="Pseudo ankyrin repeat-like"/>
    <property type="match status" value="1"/>
</dbReference>
<reference evidence="1 2" key="1">
    <citation type="submission" date="2018-08" db="EMBL/GenBank/DDBJ databases">
        <title>Genomic investigation of the strawberry pathogen Phytophthora fragariae indicates pathogenicity is determined by transcriptional variation in three key races.</title>
        <authorList>
            <person name="Adams T.M."/>
            <person name="Armitage A.D."/>
            <person name="Sobczyk M.K."/>
            <person name="Bates H.J."/>
            <person name="Dunwell J.M."/>
            <person name="Nellist C.F."/>
            <person name="Harrison R.J."/>
        </authorList>
    </citation>
    <scope>NUCLEOTIDE SEQUENCE [LARGE SCALE GENOMIC DNA]</scope>
    <source>
        <strain evidence="1 2">NOV-71</strain>
    </source>
</reference>
<dbReference type="InterPro" id="IPR036770">
    <property type="entry name" value="Ankyrin_rpt-contain_sf"/>
</dbReference>
<dbReference type="SUPFAM" id="SSF48403">
    <property type="entry name" value="Ankyrin repeat"/>
    <property type="match status" value="1"/>
</dbReference>
<dbReference type="Pfam" id="PF12796">
    <property type="entry name" value="Ank_2"/>
    <property type="match status" value="2"/>
</dbReference>
<comment type="caution">
    <text evidence="1">The sequence shown here is derived from an EMBL/GenBank/DDBJ whole genome shotgun (WGS) entry which is preliminary data.</text>
</comment>
<dbReference type="EMBL" id="QXFZ01003890">
    <property type="protein sequence ID" value="KAE9066572.1"/>
    <property type="molecule type" value="Genomic_DNA"/>
</dbReference>
<dbReference type="Proteomes" id="UP000441208">
    <property type="component" value="Unassembled WGS sequence"/>
</dbReference>
<dbReference type="PANTHER" id="PTHR46586:SF3">
    <property type="entry name" value="ANKYRIN REPEAT-CONTAINING PROTEIN"/>
    <property type="match status" value="1"/>
</dbReference>
<evidence type="ECO:0000313" key="1">
    <source>
        <dbReference type="EMBL" id="KAE9066572.1"/>
    </source>
</evidence>